<evidence type="ECO:0000313" key="5">
    <source>
        <dbReference type="EMBL" id="PCJ01035.1"/>
    </source>
</evidence>
<dbReference type="EMBL" id="NVUS01000009">
    <property type="protein sequence ID" value="PCJ01035.1"/>
    <property type="molecule type" value="Genomic_DNA"/>
</dbReference>
<dbReference type="GO" id="GO:0055085">
    <property type="term" value="P:transmembrane transport"/>
    <property type="evidence" value="ECO:0007669"/>
    <property type="project" value="InterPro"/>
</dbReference>
<evidence type="ECO:0000256" key="4">
    <source>
        <dbReference type="SAM" id="SignalP"/>
    </source>
</evidence>
<feature type="binding site" evidence="2">
    <location>
        <position position="156"/>
    </location>
    <ligand>
        <name>substrate</name>
    </ligand>
</feature>
<dbReference type="PROSITE" id="PS51318">
    <property type="entry name" value="TAT"/>
    <property type="match status" value="1"/>
</dbReference>
<proteinExistence type="predicted"/>
<feature type="signal peptide" evidence="4">
    <location>
        <begin position="1"/>
        <end position="28"/>
    </location>
</feature>
<dbReference type="GO" id="GO:0031317">
    <property type="term" value="C:tripartite ATP-independent periplasmic transporter complex"/>
    <property type="evidence" value="ECO:0007669"/>
    <property type="project" value="InterPro"/>
</dbReference>
<dbReference type="PANTHER" id="PTHR33376">
    <property type="match status" value="1"/>
</dbReference>
<dbReference type="InterPro" id="IPR026289">
    <property type="entry name" value="SBP_TakP-like"/>
</dbReference>
<accession>A0A2A4Z245</accession>
<comment type="caution">
    <text evidence="5">The sequence shown here is derived from an EMBL/GenBank/DDBJ whole genome shotgun (WGS) entry which is preliminary data.</text>
</comment>
<keyword evidence="3" id="KW-0479">Metal-binding</keyword>
<evidence type="ECO:0000256" key="2">
    <source>
        <dbReference type="PIRSR" id="PIRSR039026-1"/>
    </source>
</evidence>
<feature type="binding site" evidence="3">
    <location>
        <position position="214"/>
    </location>
    <ligand>
        <name>substrate</name>
    </ligand>
</feature>
<dbReference type="AlphaFoldDB" id="A0A2A4Z245"/>
<name>A0A2A4Z245_9PROT</name>
<keyword evidence="1 4" id="KW-0732">Signal</keyword>
<dbReference type="Gene3D" id="3.40.190.10">
    <property type="entry name" value="Periplasmic binding protein-like II"/>
    <property type="match status" value="1"/>
</dbReference>
<dbReference type="PANTHER" id="PTHR33376:SF5">
    <property type="entry name" value="EXTRACYTOPLASMIC SOLUTE RECEPTOR PROTEIN"/>
    <property type="match status" value="1"/>
</dbReference>
<dbReference type="NCBIfam" id="NF037995">
    <property type="entry name" value="TRAP_S1"/>
    <property type="match status" value="1"/>
</dbReference>
<reference evidence="5" key="2">
    <citation type="journal article" date="2018" name="ISME J.">
        <title>A dynamic microbial community with high functional redundancy inhabits the cold, oxic subseafloor aquifer.</title>
        <authorList>
            <person name="Tully B.J."/>
            <person name="Wheat C.G."/>
            <person name="Glazer B.T."/>
            <person name="Huber J.A."/>
        </authorList>
    </citation>
    <scope>NUCLEOTIDE SEQUENCE</scope>
    <source>
        <strain evidence="5">NORP83</strain>
    </source>
</reference>
<gene>
    <name evidence="5" type="ORF">COB13_08735</name>
</gene>
<evidence type="ECO:0000256" key="1">
    <source>
        <dbReference type="ARBA" id="ARBA00022729"/>
    </source>
</evidence>
<feature type="binding site" evidence="3">
    <location>
        <position position="215"/>
    </location>
    <ligand>
        <name>Na(+)</name>
        <dbReference type="ChEBI" id="CHEBI:29101"/>
    </ligand>
</feature>
<dbReference type="CDD" id="cd13604">
    <property type="entry name" value="PBP2_TRAP_ketoacid_lactate_like"/>
    <property type="match status" value="1"/>
</dbReference>
<dbReference type="NCBIfam" id="TIGR01409">
    <property type="entry name" value="TAT_signal_seq"/>
    <property type="match status" value="1"/>
</dbReference>
<feature type="binding site" evidence="3">
    <location>
        <position position="240"/>
    </location>
    <ligand>
        <name>substrate</name>
    </ligand>
</feature>
<sequence>MDRRKFLKGAGAAAVGATAATLATPAIAADVKRLKMVTSWPKGFPGLGTGAQQFADRVTKASGGAIEIKLYAAGELVGALEVHDAVQAGTADLYHSAEYYYGGKSQALNFFTAVPFGLTANEHDAWIQHGGGQELWDEVSGQFNIKCFTGMNTGVQMGGWFTKEINSVEDFKGLKMRIPGLGGAVHSKLGGTPVTLPGGEIMPALQAGTIDATEWVGPWNDMAFGFYKVAKHAYFPGFHEPGSALSIGFNIDVWDGFSESEQALVEACALATNDSVSAEYNAKSTAALYDLVNKHGVQYHEYSDEIFTAMGEASKEVLAEVAESDAITKKVYESFMAFRKDALVWSEYSDASYMRKRALVDFHS</sequence>
<dbReference type="InterPro" id="IPR006311">
    <property type="entry name" value="TAT_signal"/>
</dbReference>
<dbReference type="Pfam" id="PF03480">
    <property type="entry name" value="DctP"/>
    <property type="match status" value="1"/>
</dbReference>
<dbReference type="InterPro" id="IPR019546">
    <property type="entry name" value="TAT_signal_bac_arc"/>
</dbReference>
<dbReference type="Gene3D" id="3.40.190.170">
    <property type="entry name" value="Bacterial extracellular solute-binding protein, family 7"/>
    <property type="match status" value="1"/>
</dbReference>
<evidence type="ECO:0000256" key="3">
    <source>
        <dbReference type="PIRSR" id="PIRSR039026-2"/>
    </source>
</evidence>
<feature type="binding site" evidence="2">
    <location>
        <position position="177"/>
    </location>
    <ligand>
        <name>substrate</name>
    </ligand>
</feature>
<dbReference type="InterPro" id="IPR038404">
    <property type="entry name" value="TRAP_DctP_sf"/>
</dbReference>
<feature type="chain" id="PRO_5012630559" evidence="4">
    <location>
        <begin position="29"/>
        <end position="364"/>
    </location>
</feature>
<dbReference type="PIRSF" id="PIRSF039026">
    <property type="entry name" value="SiaP"/>
    <property type="match status" value="1"/>
</dbReference>
<protein>
    <submittedName>
        <fullName evidence="5">ABC transporter substrate-binding protein</fullName>
    </submittedName>
</protein>
<dbReference type="InterPro" id="IPR018389">
    <property type="entry name" value="DctP_fam"/>
</dbReference>
<organism evidence="5">
    <name type="scientific">OCS116 cluster bacterium</name>
    <dbReference type="NCBI Taxonomy" id="2030921"/>
    <lineage>
        <taxon>Bacteria</taxon>
        <taxon>Pseudomonadati</taxon>
        <taxon>Pseudomonadota</taxon>
        <taxon>Alphaproteobacteria</taxon>
        <taxon>OCS116 cluster</taxon>
    </lineage>
</organism>
<dbReference type="GO" id="GO:0046872">
    <property type="term" value="F:metal ion binding"/>
    <property type="evidence" value="ECO:0007669"/>
    <property type="project" value="UniProtKB-KW"/>
</dbReference>
<reference key="1">
    <citation type="submission" date="2017-08" db="EMBL/GenBank/DDBJ databases">
        <title>A dynamic microbial community with high functional redundancy inhabits the cold, oxic subseafloor aquifer.</title>
        <authorList>
            <person name="Tully B.J."/>
            <person name="Wheat C.G."/>
            <person name="Glazer B.T."/>
            <person name="Huber J.A."/>
        </authorList>
    </citation>
    <scope>NUCLEOTIDE SEQUENCE [LARGE SCALE GENOMIC DNA]</scope>
</reference>